<evidence type="ECO:0000313" key="1">
    <source>
        <dbReference type="EMBL" id="GAG98680.1"/>
    </source>
</evidence>
<proteinExistence type="predicted"/>
<dbReference type="PROSITE" id="PS51257">
    <property type="entry name" value="PROKAR_LIPOPROTEIN"/>
    <property type="match status" value="1"/>
</dbReference>
<dbReference type="EMBL" id="BART01019987">
    <property type="protein sequence ID" value="GAG98680.1"/>
    <property type="molecule type" value="Genomic_DNA"/>
</dbReference>
<evidence type="ECO:0008006" key="2">
    <source>
        <dbReference type="Google" id="ProtNLM"/>
    </source>
</evidence>
<protein>
    <recommendedName>
        <fullName evidence="2">Lipoprotein</fullName>
    </recommendedName>
</protein>
<organism evidence="1">
    <name type="scientific">marine sediment metagenome</name>
    <dbReference type="NCBI Taxonomy" id="412755"/>
    <lineage>
        <taxon>unclassified sequences</taxon>
        <taxon>metagenomes</taxon>
        <taxon>ecological metagenomes</taxon>
    </lineage>
</organism>
<reference evidence="1" key="1">
    <citation type="journal article" date="2014" name="Front. Microbiol.">
        <title>High frequency of phylogenetically diverse reductive dehalogenase-homologous genes in deep subseafloor sedimentary metagenomes.</title>
        <authorList>
            <person name="Kawai M."/>
            <person name="Futagami T."/>
            <person name="Toyoda A."/>
            <person name="Takaki Y."/>
            <person name="Nishi S."/>
            <person name="Hori S."/>
            <person name="Arai W."/>
            <person name="Tsubouchi T."/>
            <person name="Morono Y."/>
            <person name="Uchiyama I."/>
            <person name="Ito T."/>
            <person name="Fujiyama A."/>
            <person name="Inagaki F."/>
            <person name="Takami H."/>
        </authorList>
    </citation>
    <scope>NUCLEOTIDE SEQUENCE</scope>
    <source>
        <strain evidence="1">Expedition CK06-06</strain>
    </source>
</reference>
<gene>
    <name evidence="1" type="ORF">S01H4_37239</name>
</gene>
<sequence length="91" mass="10761">MRYFILLVMCLGLVGCRTSLLPTAPKIIYEGETYVPFQMVSVDELDSSYEWYITDKLTGEVFDFKPYIPLYLKKKDADFLLKKRKYKKESK</sequence>
<comment type="caution">
    <text evidence="1">The sequence shown here is derived from an EMBL/GenBank/DDBJ whole genome shotgun (WGS) entry which is preliminary data.</text>
</comment>
<dbReference type="AlphaFoldDB" id="X1BUF0"/>
<accession>X1BUF0</accession>
<name>X1BUF0_9ZZZZ</name>